<dbReference type="EMBL" id="HE806317">
    <property type="protein sequence ID" value="CCH59661.1"/>
    <property type="molecule type" value="Genomic_DNA"/>
</dbReference>
<dbReference type="KEGG" id="tbl:TBLA_0B08460"/>
<dbReference type="PANTHER" id="PTHR39142">
    <property type="entry name" value="MID1P"/>
    <property type="match status" value="1"/>
</dbReference>
<evidence type="ECO:0000313" key="2">
    <source>
        <dbReference type="EMBL" id="CCH59661.1"/>
    </source>
</evidence>
<dbReference type="GeneID" id="14494800"/>
<dbReference type="GO" id="GO:0098703">
    <property type="term" value="P:calcium ion import across plasma membrane"/>
    <property type="evidence" value="ECO:0007669"/>
    <property type="project" value="InterPro"/>
</dbReference>
<dbReference type="OrthoDB" id="5405745at2759"/>
<accession>I2GZV9</accession>
<dbReference type="PANTHER" id="PTHR39142:SF1">
    <property type="entry name" value="AEL197CP"/>
    <property type="match status" value="1"/>
</dbReference>
<dbReference type="GO" id="GO:0005783">
    <property type="term" value="C:endoplasmic reticulum"/>
    <property type="evidence" value="ECO:0007669"/>
    <property type="project" value="EnsemblFungi"/>
</dbReference>
<sequence length="562" mass="64124">MIIPFSCRWIHHIVPLFLLSRVITATDYQLQRWDPIRSSLKPGQSDHFTYNINVTQLGQDYFNTVEVLLFISGTIESMPLRYYNLTDNTQFQNDTALQVTYYFSPSDPSNSTKIGYNNITFENGYIMALGTSPITYNPLFALEEQETTNITGQSLVLEYTTLHLEVSLINPQTGEIIQPSDNDDYYDYEDDDDNLWTYHLGVAEDDQLFQYDERSWIHVLDTDHNSALVTSGNDSTRLTTYLKTNNTLESPYELFLYSLKDSEIIENNLNCSLSAILNGPYMATSISNDSNSTPSTNYKKISLNVHSLQIQKQLVGDDQLSNVQDMLYISGLAPNTTYALYLIRKIGTRMSNNDNSITGVVFSRQLITTKVKSTCSIIFNLDICSSVAYAAPTPLKYYVNKTAMANDYDSLVRSLYENFTTALQLIPCDAELDQRYSPLRTCEDCAQSYLNWLCSIMIPRCSSPGNFGSIFRKKFKSRNSLIDTFIQPTDNYYELMPCIDSCYEMVRDCPAQFGFSCPNIKSSDELFRHSYSYFNSSESSETCNFLGNSSHLIDRKNFLFPK</sequence>
<dbReference type="Proteomes" id="UP000002866">
    <property type="component" value="Chromosome 2"/>
</dbReference>
<dbReference type="eggNOG" id="ENOG502QTEW">
    <property type="taxonomic scope" value="Eukaryota"/>
</dbReference>
<proteinExistence type="predicted"/>
<dbReference type="RefSeq" id="XP_004179180.1">
    <property type="nucleotide sequence ID" value="XM_004179132.1"/>
</dbReference>
<dbReference type="GO" id="GO:0015275">
    <property type="term" value="F:stretch-activated, monoatomic cation-selective, calcium channel activity"/>
    <property type="evidence" value="ECO:0007669"/>
    <property type="project" value="EnsemblFungi"/>
</dbReference>
<protein>
    <recommendedName>
        <fullName evidence="4">FZ domain-containing protein</fullName>
    </recommendedName>
</protein>
<evidence type="ECO:0008006" key="4">
    <source>
        <dbReference type="Google" id="ProtNLM"/>
    </source>
</evidence>
<reference evidence="2 3" key="1">
    <citation type="journal article" date="2011" name="Proc. Natl. Acad. Sci. U.S.A.">
        <title>Evolutionary erosion of yeast sex chromosomes by mating-type switching accidents.</title>
        <authorList>
            <person name="Gordon J.L."/>
            <person name="Armisen D."/>
            <person name="Proux-Wera E."/>
            <person name="Oheigeartaigh S.S."/>
            <person name="Byrne K.P."/>
            <person name="Wolfe K.H."/>
        </authorList>
    </citation>
    <scope>NUCLEOTIDE SEQUENCE [LARGE SCALE GENOMIC DNA]</scope>
    <source>
        <strain evidence="3">ATCC 34711 / CBS 6284 / DSM 70876 / NBRC 10599 / NRRL Y-10934 / UCD 77-7</strain>
    </source>
</reference>
<dbReference type="OMA" id="YEILPCI"/>
<dbReference type="InParanoid" id="I2GZV9"/>
<dbReference type="FunCoup" id="I2GZV9">
    <property type="interactions" value="60"/>
</dbReference>
<keyword evidence="3" id="KW-1185">Reference proteome</keyword>
<gene>
    <name evidence="2" type="primary">TBLA0B08460</name>
    <name evidence="2" type="ORF">TBLA_0B08460</name>
</gene>
<dbReference type="Pfam" id="PF12929">
    <property type="entry name" value="Mid1"/>
    <property type="match status" value="1"/>
</dbReference>
<feature type="signal peptide" evidence="1">
    <location>
        <begin position="1"/>
        <end position="25"/>
    </location>
</feature>
<evidence type="ECO:0000256" key="1">
    <source>
        <dbReference type="SAM" id="SignalP"/>
    </source>
</evidence>
<name>I2GZV9_HENB6</name>
<keyword evidence="1" id="KW-0732">Signal</keyword>
<dbReference type="InterPro" id="IPR024338">
    <property type="entry name" value="MID1/Yam8"/>
</dbReference>
<dbReference type="GO" id="GO:0005886">
    <property type="term" value="C:plasma membrane"/>
    <property type="evidence" value="ECO:0007669"/>
    <property type="project" value="EnsemblFungi"/>
</dbReference>
<feature type="chain" id="PRO_5003658977" description="FZ domain-containing protein" evidence="1">
    <location>
        <begin position="26"/>
        <end position="562"/>
    </location>
</feature>
<evidence type="ECO:0000313" key="3">
    <source>
        <dbReference type="Proteomes" id="UP000002866"/>
    </source>
</evidence>
<organism evidence="2 3">
    <name type="scientific">Henningerozyma blattae (strain ATCC 34711 / CBS 6284 / DSM 70876 / NBRC 10599 / NRRL Y-10934 / UCD 77-7)</name>
    <name type="common">Yeast</name>
    <name type="synonym">Tetrapisispora blattae</name>
    <dbReference type="NCBI Taxonomy" id="1071380"/>
    <lineage>
        <taxon>Eukaryota</taxon>
        <taxon>Fungi</taxon>
        <taxon>Dikarya</taxon>
        <taxon>Ascomycota</taxon>
        <taxon>Saccharomycotina</taxon>
        <taxon>Saccharomycetes</taxon>
        <taxon>Saccharomycetales</taxon>
        <taxon>Saccharomycetaceae</taxon>
        <taxon>Henningerozyma</taxon>
    </lineage>
</organism>
<dbReference type="HOGENOM" id="CLU_018731_1_0_1"/>
<dbReference type="AlphaFoldDB" id="I2GZV9"/>
<dbReference type="STRING" id="1071380.I2GZV9"/>